<dbReference type="Proteomes" id="UP000596938">
    <property type="component" value="Unassembled WGS sequence"/>
</dbReference>
<keyword evidence="3" id="KW-1185">Reference proteome</keyword>
<evidence type="ECO:0000313" key="3">
    <source>
        <dbReference type="Proteomes" id="UP000596938"/>
    </source>
</evidence>
<accession>A0ABQ1XKR5</accession>
<sequence>MYRGPHKVHSLPVQGKDLGVGTPHQQQSGRTHRCEARPGKVRPAAAGNHGVHLRTRFGCGPQRGACTGAGPEVTHPAPCGVLPALQPVRCCAEPLCQQGDVKDVSAVNFLFGGQQIHQQGAQSRFLEDGSNVAVARTVPAAAAAVGEDHHRPALLRKVQVAVD</sequence>
<protein>
    <submittedName>
        <fullName evidence="2">Uncharacterized protein</fullName>
    </submittedName>
</protein>
<reference evidence="3" key="1">
    <citation type="journal article" date="2019" name="Int. J. Syst. Evol. Microbiol.">
        <title>The Global Catalogue of Microorganisms (GCM) 10K type strain sequencing project: providing services to taxonomists for standard genome sequencing and annotation.</title>
        <authorList>
            <consortium name="The Broad Institute Genomics Platform"/>
            <consortium name="The Broad Institute Genome Sequencing Center for Infectious Disease"/>
            <person name="Wu L."/>
            <person name="Ma J."/>
        </authorList>
    </citation>
    <scope>NUCLEOTIDE SEQUENCE [LARGE SCALE GENOMIC DNA]</scope>
    <source>
        <strain evidence="3">CGMCC 1.1927</strain>
    </source>
</reference>
<feature type="region of interest" description="Disordered" evidence="1">
    <location>
        <begin position="1"/>
        <end position="46"/>
    </location>
</feature>
<evidence type="ECO:0000256" key="1">
    <source>
        <dbReference type="SAM" id="MobiDB-lite"/>
    </source>
</evidence>
<gene>
    <name evidence="2" type="ORF">GCM10011577_19390</name>
</gene>
<dbReference type="EMBL" id="BMKU01000005">
    <property type="protein sequence ID" value="GGG96338.1"/>
    <property type="molecule type" value="Genomic_DNA"/>
</dbReference>
<evidence type="ECO:0000313" key="2">
    <source>
        <dbReference type="EMBL" id="GGG96338.1"/>
    </source>
</evidence>
<comment type="caution">
    <text evidence="2">The sequence shown here is derived from an EMBL/GenBank/DDBJ whole genome shotgun (WGS) entry which is preliminary data.</text>
</comment>
<name>A0ABQ1XKR5_9MICC</name>
<proteinExistence type="predicted"/>
<organism evidence="2 3">
    <name type="scientific">Pseudarthrobacter polychromogenes</name>
    <dbReference type="NCBI Taxonomy" id="1676"/>
    <lineage>
        <taxon>Bacteria</taxon>
        <taxon>Bacillati</taxon>
        <taxon>Actinomycetota</taxon>
        <taxon>Actinomycetes</taxon>
        <taxon>Micrococcales</taxon>
        <taxon>Micrococcaceae</taxon>
        <taxon>Pseudarthrobacter</taxon>
    </lineage>
</organism>